<keyword evidence="2" id="KW-0378">Hydrolase</keyword>
<accession>A0A2A7UQ19</accession>
<dbReference type="STRING" id="1219032.GCA_001515545_03655"/>
<dbReference type="SUPFAM" id="SSF53474">
    <property type="entry name" value="alpha/beta-Hydrolases"/>
    <property type="match status" value="1"/>
</dbReference>
<evidence type="ECO:0000313" key="3">
    <source>
        <dbReference type="Proteomes" id="UP000220246"/>
    </source>
</evidence>
<proteinExistence type="predicted"/>
<dbReference type="Pfam" id="PF12146">
    <property type="entry name" value="Hydrolase_4"/>
    <property type="match status" value="1"/>
</dbReference>
<comment type="caution">
    <text evidence="2">The sequence shown here is derived from an EMBL/GenBank/DDBJ whole genome shotgun (WGS) entry which is preliminary data.</text>
</comment>
<feature type="domain" description="Serine aminopeptidase S33" evidence="1">
    <location>
        <begin position="49"/>
        <end position="158"/>
    </location>
</feature>
<dbReference type="Gene3D" id="3.40.50.1820">
    <property type="entry name" value="alpha/beta hydrolase"/>
    <property type="match status" value="1"/>
</dbReference>
<dbReference type="GeneID" id="80803217"/>
<keyword evidence="3" id="KW-1185">Reference proteome</keyword>
<dbReference type="GO" id="GO:0016787">
    <property type="term" value="F:hydrolase activity"/>
    <property type="evidence" value="ECO:0007669"/>
    <property type="project" value="UniProtKB-KW"/>
</dbReference>
<dbReference type="EMBL" id="PDEA01000001">
    <property type="protein sequence ID" value="PEH87296.1"/>
    <property type="molecule type" value="Genomic_DNA"/>
</dbReference>
<reference evidence="3" key="1">
    <citation type="submission" date="2017-09" db="EMBL/GenBank/DDBJ databases">
        <title>FDA dAtabase for Regulatory Grade micrObial Sequences (FDA-ARGOS): Supporting development and validation of Infectious Disease Dx tests.</title>
        <authorList>
            <person name="Minogue T."/>
            <person name="Wolcott M."/>
            <person name="Wasieloski L."/>
            <person name="Aguilar W."/>
            <person name="Moore D."/>
            <person name="Tallon L."/>
            <person name="Sadzewicz L."/>
            <person name="Ott S."/>
            <person name="Zhao X."/>
            <person name="Nagaraj S."/>
            <person name="Vavikolanu K."/>
            <person name="Aluvathingal J."/>
            <person name="Nadendla S."/>
            <person name="Sichtig H."/>
        </authorList>
    </citation>
    <scope>NUCLEOTIDE SEQUENCE [LARGE SCALE GENOMIC DNA]</scope>
    <source>
        <strain evidence="3">FDAARGOS_394</strain>
    </source>
</reference>
<sequence>MNARGAQGADEAPDVLAADAATAACSEAFAGYRLPGQLRPAGAAADCPLLALHGARSNLQRLNGLLAPLQQLGVGSLAPSLSGHGPDSPMPVEQTSLAHNLQEALRFAARLGPQLRMVYGSSMGGALAMRVAEHHADQIQVLALCGPALYPEAAWSAPHFGAPFREAISTPFGFLQSRSLDFVRRFAGRLLLIQGEWDGLQATAHGAPAGRAAGETTLQRPDGSHHTVWSPIPAEVFSALADAAGARLQHIVLEGADHRVAAHLQQHPAVARTLAGLMQQALHAPQPDQGPRRLRIDLRGQLRPA</sequence>
<organism evidence="2 3">
    <name type="scientific">Comamonas terrigena</name>
    <dbReference type="NCBI Taxonomy" id="32013"/>
    <lineage>
        <taxon>Bacteria</taxon>
        <taxon>Pseudomonadati</taxon>
        <taxon>Pseudomonadota</taxon>
        <taxon>Betaproteobacteria</taxon>
        <taxon>Burkholderiales</taxon>
        <taxon>Comamonadaceae</taxon>
        <taxon>Comamonas</taxon>
    </lineage>
</organism>
<protein>
    <submittedName>
        <fullName evidence="2">Alpha/beta hydrolase</fullName>
    </submittedName>
</protein>
<dbReference type="AlphaFoldDB" id="A0A2A7UQ19"/>
<dbReference type="OrthoDB" id="6630285at2"/>
<evidence type="ECO:0000259" key="1">
    <source>
        <dbReference type="Pfam" id="PF12146"/>
    </source>
</evidence>
<dbReference type="InterPro" id="IPR029058">
    <property type="entry name" value="AB_hydrolase_fold"/>
</dbReference>
<name>A0A2A7UQ19_COMTR</name>
<dbReference type="InterPro" id="IPR022742">
    <property type="entry name" value="Hydrolase_4"/>
</dbReference>
<evidence type="ECO:0000313" key="2">
    <source>
        <dbReference type="EMBL" id="PEH87296.1"/>
    </source>
</evidence>
<dbReference type="RefSeq" id="WP_066541046.1">
    <property type="nucleotide sequence ID" value="NZ_PDEA01000001.1"/>
</dbReference>
<gene>
    <name evidence="2" type="ORF">CRM82_00510</name>
</gene>
<dbReference type="Proteomes" id="UP000220246">
    <property type="component" value="Unassembled WGS sequence"/>
</dbReference>